<keyword evidence="3 6" id="KW-0812">Transmembrane</keyword>
<feature type="transmembrane region" description="Helical" evidence="6">
    <location>
        <begin position="341"/>
        <end position="359"/>
    </location>
</feature>
<proteinExistence type="inferred from homology"/>
<feature type="transmembrane region" description="Helical" evidence="6">
    <location>
        <begin position="43"/>
        <end position="60"/>
    </location>
</feature>
<evidence type="ECO:0000256" key="6">
    <source>
        <dbReference type="RuleBase" id="RU363077"/>
    </source>
</evidence>
<reference evidence="9" key="1">
    <citation type="submission" date="2025-08" db="UniProtKB">
        <authorList>
            <consortium name="RefSeq"/>
        </authorList>
    </citation>
    <scope>IDENTIFICATION</scope>
    <source>
        <tissue evidence="9">Fruit stalk</tissue>
    </source>
</reference>
<evidence type="ECO:0000256" key="2">
    <source>
        <dbReference type="ARBA" id="ARBA00007635"/>
    </source>
</evidence>
<feature type="domain" description="EamA" evidence="7">
    <location>
        <begin position="44"/>
        <end position="176"/>
    </location>
</feature>
<gene>
    <name evidence="9" type="primary">LOC111292493</name>
</gene>
<feature type="domain" description="EamA" evidence="7">
    <location>
        <begin position="220"/>
        <end position="354"/>
    </location>
</feature>
<evidence type="ECO:0000256" key="3">
    <source>
        <dbReference type="ARBA" id="ARBA00022692"/>
    </source>
</evidence>
<dbReference type="PANTHER" id="PTHR31218">
    <property type="entry name" value="WAT1-RELATED PROTEIN"/>
    <property type="match status" value="1"/>
</dbReference>
<dbReference type="GeneID" id="111292493"/>
<dbReference type="OrthoDB" id="1718296at2759"/>
<feature type="transmembrane region" description="Helical" evidence="6">
    <location>
        <begin position="100"/>
        <end position="121"/>
    </location>
</feature>
<evidence type="ECO:0000259" key="7">
    <source>
        <dbReference type="Pfam" id="PF00892"/>
    </source>
</evidence>
<name>A0A6P5YKP0_DURZI</name>
<sequence>MLFSMGIPFIAHSSLFSFYKRFPITIVGLQVPKFLQKMDQKKPYLTVILIQSIYAGMFLLSKAAFDGGMNNFVFVFYRQAAATVFLVPLAFFFEWKTAPPLSFVTFCKIFMLSLIGITLSLDIYGVALVYTSATLAAATTNCLPVITFFLAVLLRMEVLRLKTTAGIAKILGIIICLAGALTLAFYKGPHKKLFCLHHLFEHQHSQTLRNRTSSGETWIKGCFLMVISNTCWGLWLVLQGRVLKSYPSKLLFTALQCILSTIQSFAIAIALERDPSEWRLGWNVRLLAVAYCGIAVTGVTFYLQAWVIEKKGPVFLAMSTPLNLIFTIFCSAFLLCEIISLGSLLGGLLLIGGLHSVLWGKTREQRMLDENCLPTHVDKECTELKPVTARSHH</sequence>
<evidence type="ECO:0000313" key="8">
    <source>
        <dbReference type="Proteomes" id="UP000515121"/>
    </source>
</evidence>
<dbReference type="KEGG" id="dzi:111292493"/>
<dbReference type="InterPro" id="IPR030184">
    <property type="entry name" value="WAT1-related"/>
</dbReference>
<dbReference type="GO" id="GO:0022857">
    <property type="term" value="F:transmembrane transporter activity"/>
    <property type="evidence" value="ECO:0007669"/>
    <property type="project" value="InterPro"/>
</dbReference>
<feature type="transmembrane region" description="Helical" evidence="6">
    <location>
        <begin position="218"/>
        <end position="238"/>
    </location>
</feature>
<protein>
    <recommendedName>
        <fullName evidence="6">WAT1-related protein</fullName>
    </recommendedName>
</protein>
<evidence type="ECO:0000313" key="9">
    <source>
        <dbReference type="RefSeq" id="XP_022740641.1"/>
    </source>
</evidence>
<feature type="transmembrane region" description="Helical" evidence="6">
    <location>
        <begin position="127"/>
        <end position="154"/>
    </location>
</feature>
<feature type="transmembrane region" description="Helical" evidence="6">
    <location>
        <begin position="315"/>
        <end position="335"/>
    </location>
</feature>
<accession>A0A6P5YKP0</accession>
<comment type="subcellular location">
    <subcellularLocation>
        <location evidence="1 6">Membrane</location>
        <topology evidence="1 6">Multi-pass membrane protein</topology>
    </subcellularLocation>
</comment>
<dbReference type="RefSeq" id="XP_022740641.1">
    <property type="nucleotide sequence ID" value="XM_022884906.1"/>
</dbReference>
<evidence type="ECO:0000256" key="1">
    <source>
        <dbReference type="ARBA" id="ARBA00004141"/>
    </source>
</evidence>
<dbReference type="InterPro" id="IPR037185">
    <property type="entry name" value="EmrE-like"/>
</dbReference>
<evidence type="ECO:0000256" key="4">
    <source>
        <dbReference type="ARBA" id="ARBA00022989"/>
    </source>
</evidence>
<dbReference type="InterPro" id="IPR000620">
    <property type="entry name" value="EamA_dom"/>
</dbReference>
<comment type="similarity">
    <text evidence="2 6">Belongs to the drug/metabolite transporter (DMT) superfamily. Plant drug/metabolite exporter (P-DME) (TC 2.A.7.4) family.</text>
</comment>
<evidence type="ECO:0000256" key="5">
    <source>
        <dbReference type="ARBA" id="ARBA00023136"/>
    </source>
</evidence>
<dbReference type="GO" id="GO:0016020">
    <property type="term" value="C:membrane"/>
    <property type="evidence" value="ECO:0007669"/>
    <property type="project" value="UniProtKB-SubCell"/>
</dbReference>
<feature type="transmembrane region" description="Helical" evidence="6">
    <location>
        <begin position="166"/>
        <end position="186"/>
    </location>
</feature>
<dbReference type="AlphaFoldDB" id="A0A6P5YKP0"/>
<keyword evidence="8" id="KW-1185">Reference proteome</keyword>
<organism evidence="8 9">
    <name type="scientific">Durio zibethinus</name>
    <name type="common">Durian</name>
    <dbReference type="NCBI Taxonomy" id="66656"/>
    <lineage>
        <taxon>Eukaryota</taxon>
        <taxon>Viridiplantae</taxon>
        <taxon>Streptophyta</taxon>
        <taxon>Embryophyta</taxon>
        <taxon>Tracheophyta</taxon>
        <taxon>Spermatophyta</taxon>
        <taxon>Magnoliopsida</taxon>
        <taxon>eudicotyledons</taxon>
        <taxon>Gunneridae</taxon>
        <taxon>Pentapetalae</taxon>
        <taxon>rosids</taxon>
        <taxon>malvids</taxon>
        <taxon>Malvales</taxon>
        <taxon>Malvaceae</taxon>
        <taxon>Helicteroideae</taxon>
        <taxon>Durio</taxon>
    </lineage>
</organism>
<feature type="transmembrane region" description="Helical" evidence="6">
    <location>
        <begin position="282"/>
        <end position="303"/>
    </location>
</feature>
<dbReference type="SUPFAM" id="SSF103481">
    <property type="entry name" value="Multidrug resistance efflux transporter EmrE"/>
    <property type="match status" value="2"/>
</dbReference>
<keyword evidence="4 6" id="KW-1133">Transmembrane helix</keyword>
<feature type="transmembrane region" description="Helical" evidence="6">
    <location>
        <begin position="72"/>
        <end position="93"/>
    </location>
</feature>
<dbReference type="Pfam" id="PF00892">
    <property type="entry name" value="EamA"/>
    <property type="match status" value="2"/>
</dbReference>
<keyword evidence="5 6" id="KW-0472">Membrane</keyword>
<feature type="transmembrane region" description="Helical" evidence="6">
    <location>
        <begin position="250"/>
        <end position="270"/>
    </location>
</feature>
<dbReference type="Proteomes" id="UP000515121">
    <property type="component" value="Unplaced"/>
</dbReference>